<dbReference type="EMBL" id="PQXH01000034">
    <property type="protein sequence ID" value="TGO15938.1"/>
    <property type="molecule type" value="Genomic_DNA"/>
</dbReference>
<keyword evidence="3" id="KW-1185">Reference proteome</keyword>
<name>A0A4Z1EXR5_9HELO</name>
<evidence type="ECO:0000256" key="1">
    <source>
        <dbReference type="SAM" id="MobiDB-lite"/>
    </source>
</evidence>
<reference evidence="2 3" key="1">
    <citation type="submission" date="2017-12" db="EMBL/GenBank/DDBJ databases">
        <title>Comparative genomics of Botrytis spp.</title>
        <authorList>
            <person name="Valero-Jimenez C.A."/>
            <person name="Tapia P."/>
            <person name="Veloso J."/>
            <person name="Silva-Moreno E."/>
            <person name="Staats M."/>
            <person name="Valdes J.H."/>
            <person name="Van Kan J.A.L."/>
        </authorList>
    </citation>
    <scope>NUCLEOTIDE SEQUENCE [LARGE SCALE GENOMIC DNA]</scope>
    <source>
        <strain evidence="2 3">Bt9001</strain>
    </source>
</reference>
<feature type="compositionally biased region" description="Basic and acidic residues" evidence="1">
    <location>
        <begin position="168"/>
        <end position="182"/>
    </location>
</feature>
<protein>
    <submittedName>
        <fullName evidence="2">Uncharacterized protein</fullName>
    </submittedName>
</protein>
<dbReference type="Proteomes" id="UP000297777">
    <property type="component" value="Unassembled WGS sequence"/>
</dbReference>
<sequence>MANTIMQDTVMRDADMQEIDVQDTVMQDTTTQDTTTQDTTTQDTVVLGLVRKIARMKRLKKNGVKVASEVPHVRDNYWKPTEISYLLHLYTINNNNISRSEKGAIYYGEGVVATILRDMTTESLKHSPGGSLHASDPWYPRNYTNRLIAAKIRCLINEEDDLAVELEADRETETSIGKRVEAEAEAETEAEAEAEAGNQEALREAERVLSKELVQNANQALRFEFKKVKKPVITDNTDA</sequence>
<dbReference type="AlphaFoldDB" id="A0A4Z1EXR5"/>
<feature type="compositionally biased region" description="Acidic residues" evidence="1">
    <location>
        <begin position="183"/>
        <end position="194"/>
    </location>
</feature>
<dbReference type="OrthoDB" id="3557839at2759"/>
<gene>
    <name evidence="2" type="ORF">BTUL_0034g00620</name>
</gene>
<organism evidence="2 3">
    <name type="scientific">Botrytis tulipae</name>
    <dbReference type="NCBI Taxonomy" id="87230"/>
    <lineage>
        <taxon>Eukaryota</taxon>
        <taxon>Fungi</taxon>
        <taxon>Dikarya</taxon>
        <taxon>Ascomycota</taxon>
        <taxon>Pezizomycotina</taxon>
        <taxon>Leotiomycetes</taxon>
        <taxon>Helotiales</taxon>
        <taxon>Sclerotiniaceae</taxon>
        <taxon>Botrytis</taxon>
    </lineage>
</organism>
<evidence type="ECO:0000313" key="3">
    <source>
        <dbReference type="Proteomes" id="UP000297777"/>
    </source>
</evidence>
<feature type="region of interest" description="Disordered" evidence="1">
    <location>
        <begin position="168"/>
        <end position="201"/>
    </location>
</feature>
<accession>A0A4Z1EXR5</accession>
<proteinExistence type="predicted"/>
<evidence type="ECO:0000313" key="2">
    <source>
        <dbReference type="EMBL" id="TGO15938.1"/>
    </source>
</evidence>
<comment type="caution">
    <text evidence="2">The sequence shown here is derived from an EMBL/GenBank/DDBJ whole genome shotgun (WGS) entry which is preliminary data.</text>
</comment>